<dbReference type="GO" id="GO:0016020">
    <property type="term" value="C:membrane"/>
    <property type="evidence" value="ECO:0007669"/>
    <property type="project" value="TreeGrafter"/>
</dbReference>
<dbReference type="AlphaFoldDB" id="A0A0W8IMK6"/>
<evidence type="ECO:0000259" key="1">
    <source>
        <dbReference type="Pfam" id="PF00561"/>
    </source>
</evidence>
<dbReference type="PRINTS" id="PR00111">
    <property type="entry name" value="ABHYDROLASE"/>
</dbReference>
<evidence type="ECO:0000313" key="2">
    <source>
        <dbReference type="EMBL" id="KUG61113.1"/>
    </source>
</evidence>
<proteinExistence type="predicted"/>
<feature type="domain" description="AB hydrolase-1" evidence="1">
    <location>
        <begin position="30"/>
        <end position="163"/>
    </location>
</feature>
<dbReference type="InterPro" id="IPR000073">
    <property type="entry name" value="AB_hydrolase_1"/>
</dbReference>
<protein>
    <submittedName>
        <fullName evidence="2">Alpha/beta hydrolase</fullName>
    </submittedName>
</protein>
<reference evidence="3" key="1">
    <citation type="submission" date="2015-12" db="EMBL/GenBank/DDBJ databases">
        <authorList>
            <person name="Nair G.R."/>
            <person name="Kaur G."/>
            <person name="Mayilraj S."/>
        </authorList>
    </citation>
    <scope>NUCLEOTIDE SEQUENCE [LARGE SCALE GENOMIC DNA]</scope>
    <source>
        <strain evidence="3">CD08_4</strain>
    </source>
</reference>
<organism evidence="2 3">
    <name type="scientific">Kocuria rosea subsp. polaris</name>
    <dbReference type="NCBI Taxonomy" id="136273"/>
    <lineage>
        <taxon>Bacteria</taxon>
        <taxon>Bacillati</taxon>
        <taxon>Actinomycetota</taxon>
        <taxon>Actinomycetes</taxon>
        <taxon>Micrococcales</taxon>
        <taxon>Micrococcaceae</taxon>
        <taxon>Kocuria</taxon>
    </lineage>
</organism>
<dbReference type="RefSeq" id="WP_058873456.1">
    <property type="nucleotide sequence ID" value="NZ_LQBK01000006.1"/>
</dbReference>
<dbReference type="Proteomes" id="UP000053512">
    <property type="component" value="Unassembled WGS sequence"/>
</dbReference>
<dbReference type="InterPro" id="IPR050266">
    <property type="entry name" value="AB_hydrolase_sf"/>
</dbReference>
<evidence type="ECO:0000313" key="3">
    <source>
        <dbReference type="Proteomes" id="UP000053512"/>
    </source>
</evidence>
<dbReference type="Pfam" id="PF00561">
    <property type="entry name" value="Abhydrolase_1"/>
    <property type="match status" value="2"/>
</dbReference>
<dbReference type="OrthoDB" id="2987348at2"/>
<gene>
    <name evidence="2" type="ORF">AVL61_08100</name>
</gene>
<dbReference type="PANTHER" id="PTHR43798:SF33">
    <property type="entry name" value="HYDROLASE, PUTATIVE (AFU_ORTHOLOGUE AFUA_2G14860)-RELATED"/>
    <property type="match status" value="1"/>
</dbReference>
<dbReference type="InterPro" id="IPR029058">
    <property type="entry name" value="AB_hydrolase_fold"/>
</dbReference>
<accession>A0A0W8IMK6</accession>
<dbReference type="Gene3D" id="3.40.50.1820">
    <property type="entry name" value="alpha/beta hydrolase"/>
    <property type="match status" value="1"/>
</dbReference>
<dbReference type="GO" id="GO:0016787">
    <property type="term" value="F:hydrolase activity"/>
    <property type="evidence" value="ECO:0007669"/>
    <property type="project" value="UniProtKB-KW"/>
</dbReference>
<dbReference type="EMBL" id="LQBK01000006">
    <property type="protein sequence ID" value="KUG61113.1"/>
    <property type="molecule type" value="Genomic_DNA"/>
</dbReference>
<sequence>MGNDLPVQHSLLATGVTVSWVATGPAGATPVVLLHGWGESHREFSRLLPLLPATVRAVAPDQRGHGEADRPQDGYGLPDLAADVVALLDALGLTSAVLLGSSSGGYVAQQVALHHPHRVLGLVLVGSPRSLQGPAPFADEVEGLSDPVDPAWVREFLGWFPTVQPVPQWYVEESIRHGAAVPARVRQRSLEGLTTARPPTDAGTIAVPTLVLWGACDGLLSREHTDALVTAIPGARLVVYEDTGHLVMWERPERVAADLVAFLDDLGR</sequence>
<name>A0A0W8IMK6_KOCRO</name>
<dbReference type="SUPFAM" id="SSF53474">
    <property type="entry name" value="alpha/beta-Hydrolases"/>
    <property type="match status" value="1"/>
</dbReference>
<keyword evidence="2" id="KW-0378">Hydrolase</keyword>
<feature type="domain" description="AB hydrolase-1" evidence="1">
    <location>
        <begin position="179"/>
        <end position="252"/>
    </location>
</feature>
<dbReference type="PANTHER" id="PTHR43798">
    <property type="entry name" value="MONOACYLGLYCEROL LIPASE"/>
    <property type="match status" value="1"/>
</dbReference>
<comment type="caution">
    <text evidence="2">The sequence shown here is derived from an EMBL/GenBank/DDBJ whole genome shotgun (WGS) entry which is preliminary data.</text>
</comment>